<comment type="caution">
    <text evidence="8">The sequence shown here is derived from an EMBL/GenBank/DDBJ whole genome shotgun (WGS) entry which is preliminary data.</text>
</comment>
<keyword evidence="8" id="KW-0489">Methyltransferase</keyword>
<keyword evidence="4" id="KW-0949">S-adenosyl-L-methionine</keyword>
<dbReference type="Gene3D" id="3.40.50.150">
    <property type="entry name" value="Vaccinia Virus protein VP39"/>
    <property type="match status" value="1"/>
</dbReference>
<gene>
    <name evidence="8" type="primary">TRM12</name>
    <name evidence="8" type="ORF">SLS60_010844</name>
</gene>
<protein>
    <recommendedName>
        <fullName evidence="2">tRNA(Phe) (4-demethylwyosine(37)-C(7)) aminocarboxypropyltransferase</fullName>
        <ecNumber evidence="2">2.5.1.114</ecNumber>
    </recommendedName>
</protein>
<dbReference type="PANTHER" id="PTHR23245">
    <property type="entry name" value="TRNA METHYLTRANSFERASE"/>
    <property type="match status" value="1"/>
</dbReference>
<evidence type="ECO:0000256" key="1">
    <source>
        <dbReference type="ARBA" id="ARBA00004797"/>
    </source>
</evidence>
<name>A0ABR3QM61_9PLEO</name>
<evidence type="ECO:0000259" key="7">
    <source>
        <dbReference type="PROSITE" id="PS51684"/>
    </source>
</evidence>
<keyword evidence="3" id="KW-0808">Transferase</keyword>
<keyword evidence="9" id="KW-1185">Reference proteome</keyword>
<dbReference type="Proteomes" id="UP001521785">
    <property type="component" value="Unassembled WGS sequence"/>
</dbReference>
<dbReference type="GO" id="GO:0032259">
    <property type="term" value="P:methylation"/>
    <property type="evidence" value="ECO:0007669"/>
    <property type="project" value="UniProtKB-KW"/>
</dbReference>
<organism evidence="8 9">
    <name type="scientific">Paraconiothyrium brasiliense</name>
    <dbReference type="NCBI Taxonomy" id="300254"/>
    <lineage>
        <taxon>Eukaryota</taxon>
        <taxon>Fungi</taxon>
        <taxon>Dikarya</taxon>
        <taxon>Ascomycota</taxon>
        <taxon>Pezizomycotina</taxon>
        <taxon>Dothideomycetes</taxon>
        <taxon>Pleosporomycetidae</taxon>
        <taxon>Pleosporales</taxon>
        <taxon>Massarineae</taxon>
        <taxon>Didymosphaeriaceae</taxon>
        <taxon>Paraconiothyrium</taxon>
    </lineage>
</organism>
<evidence type="ECO:0000256" key="3">
    <source>
        <dbReference type="ARBA" id="ARBA00022679"/>
    </source>
</evidence>
<evidence type="ECO:0000313" key="9">
    <source>
        <dbReference type="Proteomes" id="UP001521785"/>
    </source>
</evidence>
<proteinExistence type="predicted"/>
<evidence type="ECO:0000313" key="8">
    <source>
        <dbReference type="EMBL" id="KAL1593236.1"/>
    </source>
</evidence>
<evidence type="ECO:0000256" key="5">
    <source>
        <dbReference type="ARBA" id="ARBA00022694"/>
    </source>
</evidence>
<evidence type="ECO:0000256" key="4">
    <source>
        <dbReference type="ARBA" id="ARBA00022691"/>
    </source>
</evidence>
<evidence type="ECO:0000256" key="6">
    <source>
        <dbReference type="ARBA" id="ARBA00049400"/>
    </source>
</evidence>
<dbReference type="CDD" id="cd02440">
    <property type="entry name" value="AdoMet_MTases"/>
    <property type="match status" value="1"/>
</dbReference>
<reference evidence="8 9" key="1">
    <citation type="submission" date="2024-02" db="EMBL/GenBank/DDBJ databases">
        <title>De novo assembly and annotation of 12 fungi associated with fruit tree decline syndrome in Ontario, Canada.</title>
        <authorList>
            <person name="Sulman M."/>
            <person name="Ellouze W."/>
            <person name="Ilyukhin E."/>
        </authorList>
    </citation>
    <scope>NUCLEOTIDE SEQUENCE [LARGE SCALE GENOMIC DNA]</scope>
    <source>
        <strain evidence="8 9">M42-189</strain>
    </source>
</reference>
<feature type="domain" description="SAM-dependent methyltransferase TRM5/TYW2-type" evidence="7">
    <location>
        <begin position="174"/>
        <end position="498"/>
    </location>
</feature>
<dbReference type="EC" id="2.5.1.114" evidence="2"/>
<comment type="pathway">
    <text evidence="1">tRNA modification; wybutosine-tRNA(Phe) biosynthesis.</text>
</comment>
<dbReference type="InterPro" id="IPR029063">
    <property type="entry name" value="SAM-dependent_MTases_sf"/>
</dbReference>
<dbReference type="GO" id="GO:0008168">
    <property type="term" value="F:methyltransferase activity"/>
    <property type="evidence" value="ECO:0007669"/>
    <property type="project" value="UniProtKB-KW"/>
</dbReference>
<comment type="catalytic activity">
    <reaction evidence="6">
        <text>4-demethylwyosine(37) in tRNA(Phe) + S-adenosyl-L-methionine = 4-demethyl-7-[(3S)-3-amino-3-carboxypropyl]wyosine(37) in tRNA(Phe) + S-methyl-5'-thioadenosine + H(+)</text>
        <dbReference type="Rhea" id="RHEA:36355"/>
        <dbReference type="Rhea" id="RHEA-COMP:10164"/>
        <dbReference type="Rhea" id="RHEA-COMP:10378"/>
        <dbReference type="ChEBI" id="CHEBI:15378"/>
        <dbReference type="ChEBI" id="CHEBI:17509"/>
        <dbReference type="ChEBI" id="CHEBI:59789"/>
        <dbReference type="ChEBI" id="CHEBI:64315"/>
        <dbReference type="ChEBI" id="CHEBI:73550"/>
        <dbReference type="EC" id="2.5.1.114"/>
    </reaction>
</comment>
<accession>A0ABR3QM61</accession>
<dbReference type="EMBL" id="JAKJXO020000019">
    <property type="protein sequence ID" value="KAL1593236.1"/>
    <property type="molecule type" value="Genomic_DNA"/>
</dbReference>
<dbReference type="InterPro" id="IPR056743">
    <property type="entry name" value="TRM5-TYW2-like_MTfase"/>
</dbReference>
<dbReference type="PROSITE" id="PS51684">
    <property type="entry name" value="SAM_MT_TRM5_TYW2"/>
    <property type="match status" value="1"/>
</dbReference>
<dbReference type="PANTHER" id="PTHR23245:SF25">
    <property type="entry name" value="TRNA WYBUTOSINE-SYNTHESIZING PROTEIN 2 HOMOLOG"/>
    <property type="match status" value="1"/>
</dbReference>
<keyword evidence="5" id="KW-0819">tRNA processing</keyword>
<dbReference type="SUPFAM" id="SSF53335">
    <property type="entry name" value="S-adenosyl-L-methionine-dependent methyltransferases"/>
    <property type="match status" value="1"/>
</dbReference>
<sequence length="505" mass="56404">MEKEEIKGAPVEGVELIVPQRHVKRVKTALEQRKLLNKKKGIAQLYDAKTWGSVNEQYMSIPTTMIIGVIDNLEDQNPIPPEVTYKYTFELLSLEDIKGEITAKSYDVPPEDYEPWRRNPFLKAVKESLEALPPELLESLGGSLNVLISDFPTTYTIYRPMLLLPRNRFTSSYGSTLSHALLLHSPDFQPFWERVAAAVGVTHIAINAGIPLQATPLDTVPQNVGGTPIENVFRSPRDLTPVYGFFGPPPSAQTLSAPSTTDFDTALWVTSTQNGIQQTWAPLYTMFSRGNIREKTRLLNLPSVNTSVEEPRGCTAVDLYAGIGYFVFSYKKAGVSKVLCWELNPWSIEGLQRGAKLNGWRTKVVKSDSVRSQPLSESADVIIFPHSNEYALDDLAQTRRITDLPPVRHVNCGFLPSSKLSWGNAVSMLDREFGGWIHAHENVGVNDIEKRKAEVVTEMEGHLDFAGLRGEVRCEHAEKVKTYAPGVFHVVFDIWIGRTESLPIS</sequence>
<evidence type="ECO:0000256" key="2">
    <source>
        <dbReference type="ARBA" id="ARBA00012265"/>
    </source>
</evidence>
<dbReference type="Pfam" id="PF02475">
    <property type="entry name" value="TRM5-TYW2_MTfase"/>
    <property type="match status" value="1"/>
</dbReference>
<dbReference type="InterPro" id="IPR030382">
    <property type="entry name" value="MeTrfase_TRM5/TYW2"/>
</dbReference>